<comment type="similarity">
    <text evidence="7">Belongs to the glycosyltransferase group 1 family.</text>
</comment>
<reference evidence="9 10" key="1">
    <citation type="submission" date="2021-04" db="EMBL/GenBank/DDBJ databases">
        <title>Novel species identification of genus Shewanella.</title>
        <authorList>
            <person name="Liu G."/>
        </authorList>
    </citation>
    <scope>NUCLEOTIDE SEQUENCE [LARGE SCALE GENOMIC DNA]</scope>
    <source>
        <strain evidence="9 10">FJAT-54481</strain>
    </source>
</reference>
<evidence type="ECO:0000256" key="1">
    <source>
        <dbReference type="ARBA" id="ARBA00004713"/>
    </source>
</evidence>
<dbReference type="GO" id="GO:0043842">
    <property type="term" value="F:Kdo transferase activity"/>
    <property type="evidence" value="ECO:0007669"/>
    <property type="project" value="UniProtKB-EC"/>
</dbReference>
<evidence type="ECO:0000256" key="5">
    <source>
        <dbReference type="ARBA" id="ARBA00031445"/>
    </source>
</evidence>
<keyword evidence="7" id="KW-0472">Membrane</keyword>
<keyword evidence="7" id="KW-1003">Cell membrane</keyword>
<evidence type="ECO:0000256" key="4">
    <source>
        <dbReference type="ARBA" id="ARBA00022679"/>
    </source>
</evidence>
<evidence type="ECO:0000256" key="3">
    <source>
        <dbReference type="ARBA" id="ARBA00019077"/>
    </source>
</evidence>
<dbReference type="RefSeq" id="WP_212594893.1">
    <property type="nucleotide sequence ID" value="NZ_CP073587.1"/>
</dbReference>
<dbReference type="InterPro" id="IPR038107">
    <property type="entry name" value="Glycos_transf_N_sf"/>
</dbReference>
<evidence type="ECO:0000256" key="6">
    <source>
        <dbReference type="ARBA" id="ARBA00049183"/>
    </source>
</evidence>
<keyword evidence="7" id="KW-0448">Lipopolysaccharide biosynthesis</keyword>
<keyword evidence="4 7" id="KW-0808">Transferase</keyword>
<dbReference type="InterPro" id="IPR007507">
    <property type="entry name" value="Glycos_transf_N"/>
</dbReference>
<dbReference type="Gene3D" id="3.40.50.11720">
    <property type="entry name" value="3-Deoxy-D-manno-octulosonic-acid transferase, N-terminal domain"/>
    <property type="match status" value="1"/>
</dbReference>
<comment type="function">
    <text evidence="7">Involved in lipopolysaccharide (LPS) biosynthesis. Catalyzes the transfer of 3-deoxy-D-manno-octulosonate (Kdo) residue(s) from CMP-Kdo to lipid IV(A), the tetraacyldisaccharide-1,4'-bisphosphate precursor of lipid A.</text>
</comment>
<keyword evidence="10" id="KW-1185">Reference proteome</keyword>
<organism evidence="9 10">
    <name type="scientific">Shewanella yunxiaonensis</name>
    <dbReference type="NCBI Taxonomy" id="2829809"/>
    <lineage>
        <taxon>Bacteria</taxon>
        <taxon>Pseudomonadati</taxon>
        <taxon>Pseudomonadota</taxon>
        <taxon>Gammaproteobacteria</taxon>
        <taxon>Alteromonadales</taxon>
        <taxon>Shewanellaceae</taxon>
        <taxon>Shewanella</taxon>
    </lineage>
</organism>
<accession>A0ABX7YSY5</accession>
<protein>
    <recommendedName>
        <fullName evidence="3 7">3-deoxy-D-manno-octulosonic acid transferase</fullName>
        <shortName evidence="7">Kdo transferase</shortName>
        <ecNumber evidence="2 7">2.4.99.12</ecNumber>
    </recommendedName>
    <alternativeName>
        <fullName evidence="5 7">Lipid IV(A) 3-deoxy-D-manno-octulosonic acid transferase</fullName>
    </alternativeName>
</protein>
<dbReference type="EMBL" id="CP073587">
    <property type="protein sequence ID" value="QUN05867.1"/>
    <property type="molecule type" value="Genomic_DNA"/>
</dbReference>
<evidence type="ECO:0000313" key="9">
    <source>
        <dbReference type="EMBL" id="QUN05867.1"/>
    </source>
</evidence>
<evidence type="ECO:0000256" key="7">
    <source>
        <dbReference type="RuleBase" id="RU365103"/>
    </source>
</evidence>
<keyword evidence="9" id="KW-0328">Glycosyltransferase</keyword>
<dbReference type="EC" id="2.4.99.12" evidence="2 7"/>
<comment type="subcellular location">
    <subcellularLocation>
        <location evidence="7">Cell membrane</location>
    </subcellularLocation>
</comment>
<dbReference type="SUPFAM" id="SSF53756">
    <property type="entry name" value="UDP-Glycosyltransferase/glycogen phosphorylase"/>
    <property type="match status" value="1"/>
</dbReference>
<evidence type="ECO:0000259" key="8">
    <source>
        <dbReference type="Pfam" id="PF04413"/>
    </source>
</evidence>
<dbReference type="InterPro" id="IPR039901">
    <property type="entry name" value="Kdotransferase"/>
</dbReference>
<sequence length="426" mass="46976">MNLRYYSILLYLLTPLLLLYLVVRAIKSADYRGRWGERFGLGKIRQCDVLIHSVSMGETLAALPLIRAIQQQRPDLTLMVTTTSPTGSREVLKALGDSVQHQYLPFDLPWCVRRFLKHLQPQLLIIMETELWPNLLQQAKKQGAKLLLANARLSAKSAANYHKWRKLSGPMLQSLDNIAVQTAVEAQRFADLGVALNKLHVCGSLKFDLQLDESKLASARAQRQLWGRQSSPVWIAGSVHPGEFAAMLACHKLLLQQSPDALLIMVPRHPEQFDNAAETIQRSGLRFVRRSVSRDLSADTQVLLGDTMGELLALYSCADIAFIGGTLINNGGHNPLEPAALGLPVFEGPNHWDFKEISEMLVAAGAMQLVENASQLAAAIQPLWAEPACWQHASRASLSVVAANKGALQRQTSLVLQQLATIKPAG</sequence>
<dbReference type="Proteomes" id="UP000679575">
    <property type="component" value="Chromosome"/>
</dbReference>
<feature type="domain" description="3-deoxy-D-manno-octulosonic-acid transferase N-terminal" evidence="8">
    <location>
        <begin position="34"/>
        <end position="208"/>
    </location>
</feature>
<dbReference type="PANTHER" id="PTHR42755">
    <property type="entry name" value="3-DEOXY-MANNO-OCTULOSONATE CYTIDYLYLTRANSFERASE"/>
    <property type="match status" value="1"/>
</dbReference>
<dbReference type="Pfam" id="PF04413">
    <property type="entry name" value="Glycos_transf_N"/>
    <property type="match status" value="1"/>
</dbReference>
<gene>
    <name evidence="9" type="primary">waaA</name>
    <name evidence="9" type="ORF">KDN34_17135</name>
</gene>
<name>A0ABX7YSY5_9GAMM</name>
<evidence type="ECO:0000313" key="10">
    <source>
        <dbReference type="Proteomes" id="UP000679575"/>
    </source>
</evidence>
<proteinExistence type="inferred from homology"/>
<comment type="catalytic activity">
    <reaction evidence="6 7">
        <text>lipid IVA (E. coli) + CMP-3-deoxy-beta-D-manno-octulosonate = alpha-Kdo-(2-&gt;6)-lipid IVA (E. coli) + CMP + H(+)</text>
        <dbReference type="Rhea" id="RHEA:28066"/>
        <dbReference type="ChEBI" id="CHEBI:15378"/>
        <dbReference type="ChEBI" id="CHEBI:58603"/>
        <dbReference type="ChEBI" id="CHEBI:60364"/>
        <dbReference type="ChEBI" id="CHEBI:60377"/>
        <dbReference type="ChEBI" id="CHEBI:85987"/>
        <dbReference type="EC" id="2.4.99.12"/>
    </reaction>
</comment>
<dbReference type="NCBIfam" id="NF004388">
    <property type="entry name" value="PRK05749.1-4"/>
    <property type="match status" value="1"/>
</dbReference>
<evidence type="ECO:0000256" key="2">
    <source>
        <dbReference type="ARBA" id="ARBA00012621"/>
    </source>
</evidence>
<dbReference type="PANTHER" id="PTHR42755:SF1">
    <property type="entry name" value="3-DEOXY-D-MANNO-OCTULOSONIC ACID TRANSFERASE, MITOCHONDRIAL-RELATED"/>
    <property type="match status" value="1"/>
</dbReference>
<comment type="pathway">
    <text evidence="1 7">Bacterial outer membrane biogenesis; LPS core biosynthesis.</text>
</comment>
<dbReference type="Gene3D" id="3.40.50.2000">
    <property type="entry name" value="Glycogen Phosphorylase B"/>
    <property type="match status" value="1"/>
</dbReference>